<organism evidence="1 2">
    <name type="scientific">Ancylobacter oerskovii</name>
    <dbReference type="NCBI Taxonomy" id="459519"/>
    <lineage>
        <taxon>Bacteria</taxon>
        <taxon>Pseudomonadati</taxon>
        <taxon>Pseudomonadota</taxon>
        <taxon>Alphaproteobacteria</taxon>
        <taxon>Hyphomicrobiales</taxon>
        <taxon>Xanthobacteraceae</taxon>
        <taxon>Ancylobacter</taxon>
    </lineage>
</organism>
<dbReference type="RefSeq" id="WP_343207623.1">
    <property type="nucleotide sequence ID" value="NZ_JAHBGB010000002.1"/>
</dbReference>
<dbReference type="EMBL" id="JBHUHD010000001">
    <property type="protein sequence ID" value="MFD2141328.1"/>
    <property type="molecule type" value="Genomic_DNA"/>
</dbReference>
<comment type="caution">
    <text evidence="1">The sequence shown here is derived from an EMBL/GenBank/DDBJ whole genome shotgun (WGS) entry which is preliminary data.</text>
</comment>
<name>A0ABW4YYT0_9HYPH</name>
<evidence type="ECO:0000313" key="2">
    <source>
        <dbReference type="Proteomes" id="UP001597299"/>
    </source>
</evidence>
<dbReference type="InterPro" id="IPR015797">
    <property type="entry name" value="NUDIX_hydrolase-like_dom_sf"/>
</dbReference>
<reference evidence="2" key="1">
    <citation type="journal article" date="2019" name="Int. J. Syst. Evol. Microbiol.">
        <title>The Global Catalogue of Microorganisms (GCM) 10K type strain sequencing project: providing services to taxonomists for standard genome sequencing and annotation.</title>
        <authorList>
            <consortium name="The Broad Institute Genomics Platform"/>
            <consortium name="The Broad Institute Genome Sequencing Center for Infectious Disease"/>
            <person name="Wu L."/>
            <person name="Ma J."/>
        </authorList>
    </citation>
    <scope>NUCLEOTIDE SEQUENCE [LARGE SCALE GENOMIC DNA]</scope>
    <source>
        <strain evidence="2">CCM 7435</strain>
    </source>
</reference>
<sequence length="248" mass="26961">MSGGDAIPRVMALADLDMRIEPGAWDYAESRRAEVDAFFAAQSARNPALWNGRVLVLARHAVTDGVLAGRYREADFASLLWWLRHDCPGEGEPGESVCNAFSMAALRAADGAFLLGRMASWTANAGKVYFAAGTPDLSDLRPDGTVDLAGSVLRELGEETGLDAADVEIAPGWTGVFAGPRIALMRELRSPLAAEELAARIRAFVAAEERSELEDVVVARGPQDVSEQMPPFIRSYLLASWEEERRKR</sequence>
<dbReference type="SUPFAM" id="SSF55811">
    <property type="entry name" value="Nudix"/>
    <property type="match status" value="1"/>
</dbReference>
<keyword evidence="1" id="KW-0378">Hydrolase</keyword>
<keyword evidence="2" id="KW-1185">Reference proteome</keyword>
<protein>
    <submittedName>
        <fullName evidence="1">NUDIX hydrolase</fullName>
    </submittedName>
</protein>
<dbReference type="GO" id="GO:0016787">
    <property type="term" value="F:hydrolase activity"/>
    <property type="evidence" value="ECO:0007669"/>
    <property type="project" value="UniProtKB-KW"/>
</dbReference>
<dbReference type="Gene3D" id="3.90.79.10">
    <property type="entry name" value="Nucleoside Triphosphate Pyrophosphohydrolase"/>
    <property type="match status" value="1"/>
</dbReference>
<accession>A0ABW4YYT0</accession>
<evidence type="ECO:0000313" key="1">
    <source>
        <dbReference type="EMBL" id="MFD2141328.1"/>
    </source>
</evidence>
<dbReference type="Proteomes" id="UP001597299">
    <property type="component" value="Unassembled WGS sequence"/>
</dbReference>
<gene>
    <name evidence="1" type="ORF">ACFSNC_13010</name>
</gene>
<proteinExistence type="predicted"/>